<protein>
    <submittedName>
        <fullName evidence="2">Uncharacterized protein</fullName>
    </submittedName>
</protein>
<accession>A0A0C9MHN2</accession>
<sequence length="266" mass="29478">MPNLSLSKTGPALGSITGPHQSQGQTQGPSKARAPDQGSSQAQVRRGTNHGKLKTDITKPDRLQAVVAKLYEQNFQTSSSTRDPGPSSHEVCDNAATQLPFENTGSKFTINQPPGKDFTFSFQEAFRGMQDESFNESLRNFALLVHADSYLEVTTWHSLRYVGNLAPYQKKPADEHHNPSVVATLRSKGVSKPRVKLDNSWNDQIIAVLKKRLFPKFRTRWNTLKDKVKGQGPAATFELSTISFPRGIVATTETELDDMMVKQGHK</sequence>
<evidence type="ECO:0000256" key="1">
    <source>
        <dbReference type="SAM" id="MobiDB-lite"/>
    </source>
</evidence>
<gene>
    <name evidence="2" type="ORF">MAM1_0136d06294</name>
</gene>
<evidence type="ECO:0000313" key="3">
    <source>
        <dbReference type="Proteomes" id="UP000053815"/>
    </source>
</evidence>
<evidence type="ECO:0000313" key="2">
    <source>
        <dbReference type="EMBL" id="GAN06804.1"/>
    </source>
</evidence>
<dbReference type="EMBL" id="DF836425">
    <property type="protein sequence ID" value="GAN06804.1"/>
    <property type="molecule type" value="Genomic_DNA"/>
</dbReference>
<feature type="compositionally biased region" description="Polar residues" evidence="1">
    <location>
        <begin position="18"/>
        <end position="29"/>
    </location>
</feature>
<feature type="region of interest" description="Disordered" evidence="1">
    <location>
        <begin position="1"/>
        <end position="59"/>
    </location>
</feature>
<proteinExistence type="predicted"/>
<reference evidence="2" key="1">
    <citation type="submission" date="2014-09" db="EMBL/GenBank/DDBJ databases">
        <title>Draft genome sequence of an oleaginous Mucoromycotina fungus Mucor ambiguus NBRC6742.</title>
        <authorList>
            <person name="Takeda I."/>
            <person name="Yamane N."/>
            <person name="Morita T."/>
            <person name="Tamano K."/>
            <person name="Machida M."/>
            <person name="Baker S."/>
            <person name="Koike H."/>
        </authorList>
    </citation>
    <scope>NUCLEOTIDE SEQUENCE</scope>
    <source>
        <strain evidence="2">NBRC 6742</strain>
    </source>
</reference>
<keyword evidence="3" id="KW-1185">Reference proteome</keyword>
<dbReference type="AlphaFoldDB" id="A0A0C9MHN2"/>
<organism evidence="2">
    <name type="scientific">Mucor ambiguus</name>
    <dbReference type="NCBI Taxonomy" id="91626"/>
    <lineage>
        <taxon>Eukaryota</taxon>
        <taxon>Fungi</taxon>
        <taxon>Fungi incertae sedis</taxon>
        <taxon>Mucoromycota</taxon>
        <taxon>Mucoromycotina</taxon>
        <taxon>Mucoromycetes</taxon>
        <taxon>Mucorales</taxon>
        <taxon>Mucorineae</taxon>
        <taxon>Mucoraceae</taxon>
        <taxon>Mucor</taxon>
    </lineage>
</organism>
<name>A0A0C9MHN2_9FUNG</name>
<dbReference type="Proteomes" id="UP000053815">
    <property type="component" value="Unassembled WGS sequence"/>
</dbReference>